<dbReference type="EMBL" id="MAVT02000667">
    <property type="protein sequence ID" value="POS74203.1"/>
    <property type="molecule type" value="Genomic_DNA"/>
</dbReference>
<name>A0A2P5HVC1_DIAHE</name>
<comment type="similarity">
    <text evidence="2">Belongs to the paxM FAD-dependent monooxygenase family.</text>
</comment>
<dbReference type="PRINTS" id="PR00420">
    <property type="entry name" value="RNGMNOXGNASE"/>
</dbReference>
<organism evidence="8 9">
    <name type="scientific">Diaporthe helianthi</name>
    <dbReference type="NCBI Taxonomy" id="158607"/>
    <lineage>
        <taxon>Eukaryota</taxon>
        <taxon>Fungi</taxon>
        <taxon>Dikarya</taxon>
        <taxon>Ascomycota</taxon>
        <taxon>Pezizomycotina</taxon>
        <taxon>Sordariomycetes</taxon>
        <taxon>Sordariomycetidae</taxon>
        <taxon>Diaporthales</taxon>
        <taxon>Diaporthaceae</taxon>
        <taxon>Diaporthe</taxon>
    </lineage>
</organism>
<dbReference type="Pfam" id="PF01494">
    <property type="entry name" value="FAD_binding_3"/>
    <property type="match status" value="1"/>
</dbReference>
<evidence type="ECO:0000256" key="3">
    <source>
        <dbReference type="ARBA" id="ARBA00022630"/>
    </source>
</evidence>
<dbReference type="InterPro" id="IPR036188">
    <property type="entry name" value="FAD/NAD-bd_sf"/>
</dbReference>
<gene>
    <name evidence="8" type="ORF">DHEL01_v207410</name>
</gene>
<keyword evidence="5" id="KW-0560">Oxidoreductase</keyword>
<keyword evidence="9" id="KW-1185">Reference proteome</keyword>
<dbReference type="GO" id="GO:0004497">
    <property type="term" value="F:monooxygenase activity"/>
    <property type="evidence" value="ECO:0007669"/>
    <property type="project" value="InterPro"/>
</dbReference>
<evidence type="ECO:0000313" key="8">
    <source>
        <dbReference type="EMBL" id="POS74203.1"/>
    </source>
</evidence>
<dbReference type="PANTHER" id="PTHR47356">
    <property type="entry name" value="FAD-DEPENDENT MONOOXYGENASE ASQG-RELATED"/>
    <property type="match status" value="1"/>
</dbReference>
<feature type="transmembrane region" description="Helical" evidence="6">
    <location>
        <begin position="509"/>
        <end position="535"/>
    </location>
</feature>
<sequence length="765" mass="83561">MLERIGVDFVVLEAYKEIAPQVGASIAVLPNGIRVLDQLGCWEDIYAAAEKGVNEIVRRQSDMSPLFTTNNAEDKSTQRLGYTTVFFERRMLIEVLYRHITDKSKVLTSRKVVSVESSEEGVKVFTDDGSEFSGDMVIGCDGIHSAVRKEIAKLEGASQEDRVLANTFGKDHSYLLADGPGNRVYCALNVRMDKTYVGDAIPKLTPADREALAKKHEDDLVIPGVKFGEVNRRWVASIFTPLAEAVFKKWHSGRLMLIGDSAHKFVPLSGQGGNNAIETAAAFTNALNRALKASPNQRLGSEEIGQIFKSTQRVRELRVSGLVKASSDQQDVEATQSPFQTGITSQVMKLLSDEAIWTNIDDMVLDGISLDMLPIPTRPRRIAWHDERHRQPASRGWLSLVLAFVFLGIAFTGAHLLWGAGIANGTIALVDAAFRSGRHYNGDPAIQTFSGSGVFDEIFGPTMAFLYPATTSSSTSPVALTMYYMLLTLCSLVPLVLVEGYRKRNRLTLVAGGSVWSVISLLAGAGMAFPVFFAVDCLSSHSYKHFVPTTRAVPKHVAEYMFTGVMLGAAIPTISMVVVNDSVAKQLAIVLFQFTPLLIIGVIKARAVLGARAASRKTEGDDKEPLTREDDTEDLPGLQSFYKRMFIISAAVHFGIIITMLSTNGSLSRFFLPQDLYHPVNSLAKGVELFIQPDLILLSLSMVVWGSVAIYDLYRVGLSNVKTSEGIALLLIGSILVGPGAALNALWAWRETLMAKTTFGRIAEA</sequence>
<feature type="transmembrane region" description="Helical" evidence="6">
    <location>
        <begin position="478"/>
        <end position="497"/>
    </location>
</feature>
<evidence type="ECO:0000256" key="4">
    <source>
        <dbReference type="ARBA" id="ARBA00022827"/>
    </source>
</evidence>
<evidence type="ECO:0000256" key="6">
    <source>
        <dbReference type="SAM" id="Phobius"/>
    </source>
</evidence>
<evidence type="ECO:0000259" key="7">
    <source>
        <dbReference type="Pfam" id="PF01494"/>
    </source>
</evidence>
<evidence type="ECO:0000256" key="5">
    <source>
        <dbReference type="ARBA" id="ARBA00023002"/>
    </source>
</evidence>
<feature type="transmembrane region" description="Helical" evidence="6">
    <location>
        <begin position="726"/>
        <end position="749"/>
    </location>
</feature>
<dbReference type="PANTHER" id="PTHR47356:SF2">
    <property type="entry name" value="FAD-BINDING DOMAIN-CONTAINING PROTEIN-RELATED"/>
    <property type="match status" value="1"/>
</dbReference>
<accession>A0A2P5HVC1</accession>
<keyword evidence="6" id="KW-0812">Transmembrane</keyword>
<keyword evidence="6" id="KW-1133">Transmembrane helix</keyword>
<dbReference type="GO" id="GO:0071949">
    <property type="term" value="F:FAD binding"/>
    <property type="evidence" value="ECO:0007669"/>
    <property type="project" value="InterPro"/>
</dbReference>
<protein>
    <submittedName>
        <fullName evidence="8">FAD binding domain-containing protein</fullName>
    </submittedName>
</protein>
<dbReference type="InterPro" id="IPR050562">
    <property type="entry name" value="FAD_mOase_fung"/>
</dbReference>
<dbReference type="AlphaFoldDB" id="A0A2P5HVC1"/>
<feature type="transmembrane region" description="Helical" evidence="6">
    <location>
        <begin position="641"/>
        <end position="661"/>
    </location>
</feature>
<dbReference type="STRING" id="158607.A0A2P5HVC1"/>
<dbReference type="InterPro" id="IPR002938">
    <property type="entry name" value="FAD-bd"/>
</dbReference>
<evidence type="ECO:0000313" key="9">
    <source>
        <dbReference type="Proteomes" id="UP000094444"/>
    </source>
</evidence>
<dbReference type="OrthoDB" id="10029326at2759"/>
<keyword evidence="4" id="KW-0274">FAD</keyword>
<feature type="transmembrane region" description="Helical" evidence="6">
    <location>
        <begin position="397"/>
        <end position="418"/>
    </location>
</feature>
<dbReference type="Proteomes" id="UP000094444">
    <property type="component" value="Unassembled WGS sequence"/>
</dbReference>
<feature type="transmembrane region" description="Helical" evidence="6">
    <location>
        <begin position="560"/>
        <end position="580"/>
    </location>
</feature>
<feature type="domain" description="FAD-binding" evidence="7">
    <location>
        <begin position="2"/>
        <end position="294"/>
    </location>
</feature>
<reference evidence="8" key="1">
    <citation type="submission" date="2017-09" db="EMBL/GenBank/DDBJ databases">
        <title>Polyketide synthases of a Diaporthe helianthi virulent isolate.</title>
        <authorList>
            <person name="Baroncelli R."/>
        </authorList>
    </citation>
    <scope>NUCLEOTIDE SEQUENCE [LARGE SCALE GENOMIC DNA]</scope>
    <source>
        <strain evidence="8">7/96</strain>
    </source>
</reference>
<feature type="transmembrane region" description="Helical" evidence="6">
    <location>
        <begin position="695"/>
        <end position="714"/>
    </location>
</feature>
<proteinExistence type="inferred from homology"/>
<dbReference type="SUPFAM" id="SSF51905">
    <property type="entry name" value="FAD/NAD(P)-binding domain"/>
    <property type="match status" value="1"/>
</dbReference>
<keyword evidence="6" id="KW-0472">Membrane</keyword>
<keyword evidence="3" id="KW-0285">Flavoprotein</keyword>
<feature type="transmembrane region" description="Helical" evidence="6">
    <location>
        <begin position="587"/>
        <end position="609"/>
    </location>
</feature>
<dbReference type="InParanoid" id="A0A2P5HVC1"/>
<comment type="caution">
    <text evidence="8">The sequence shown here is derived from an EMBL/GenBank/DDBJ whole genome shotgun (WGS) entry which is preliminary data.</text>
</comment>
<comment type="cofactor">
    <cofactor evidence="1">
        <name>FAD</name>
        <dbReference type="ChEBI" id="CHEBI:57692"/>
    </cofactor>
</comment>
<evidence type="ECO:0000256" key="2">
    <source>
        <dbReference type="ARBA" id="ARBA00007992"/>
    </source>
</evidence>
<evidence type="ECO:0000256" key="1">
    <source>
        <dbReference type="ARBA" id="ARBA00001974"/>
    </source>
</evidence>
<dbReference type="Gene3D" id="3.50.50.60">
    <property type="entry name" value="FAD/NAD(P)-binding domain"/>
    <property type="match status" value="1"/>
</dbReference>